<dbReference type="Pfam" id="PF04241">
    <property type="entry name" value="DUF423"/>
    <property type="match status" value="1"/>
</dbReference>
<evidence type="ECO:0000256" key="5">
    <source>
        <dbReference type="ARBA" id="ARBA00023136"/>
    </source>
</evidence>
<dbReference type="OrthoDB" id="9802121at2"/>
<organism evidence="7 8">
    <name type="scientific">Emcibacter nanhaiensis</name>
    <dbReference type="NCBI Taxonomy" id="1505037"/>
    <lineage>
        <taxon>Bacteria</taxon>
        <taxon>Pseudomonadati</taxon>
        <taxon>Pseudomonadota</taxon>
        <taxon>Alphaproteobacteria</taxon>
        <taxon>Emcibacterales</taxon>
        <taxon>Emcibacteraceae</taxon>
        <taxon>Emcibacter</taxon>
    </lineage>
</organism>
<name>A0A501PBU4_9PROT</name>
<feature type="transmembrane region" description="Helical" evidence="6">
    <location>
        <begin position="75"/>
        <end position="93"/>
    </location>
</feature>
<dbReference type="PANTHER" id="PTHR43461:SF1">
    <property type="entry name" value="TRANSMEMBRANE PROTEIN 256"/>
    <property type="match status" value="1"/>
</dbReference>
<evidence type="ECO:0000313" key="8">
    <source>
        <dbReference type="Proteomes" id="UP000319148"/>
    </source>
</evidence>
<comment type="similarity">
    <text evidence="2">Belongs to the UPF0382 family.</text>
</comment>
<dbReference type="GO" id="GO:0016020">
    <property type="term" value="C:membrane"/>
    <property type="evidence" value="ECO:0007669"/>
    <property type="project" value="UniProtKB-SubCell"/>
</dbReference>
<keyword evidence="4 6" id="KW-1133">Transmembrane helix</keyword>
<dbReference type="EMBL" id="VFIY01000018">
    <property type="protein sequence ID" value="TPD57561.1"/>
    <property type="molecule type" value="Genomic_DNA"/>
</dbReference>
<dbReference type="InterPro" id="IPR006696">
    <property type="entry name" value="DUF423"/>
</dbReference>
<keyword evidence="5 6" id="KW-0472">Membrane</keyword>
<evidence type="ECO:0000313" key="7">
    <source>
        <dbReference type="EMBL" id="TPD57561.1"/>
    </source>
</evidence>
<dbReference type="PANTHER" id="PTHR43461">
    <property type="entry name" value="TRANSMEMBRANE PROTEIN 256"/>
    <property type="match status" value="1"/>
</dbReference>
<protein>
    <submittedName>
        <fullName evidence="7">DUF423 domain-containing protein</fullName>
    </submittedName>
</protein>
<gene>
    <name evidence="7" type="ORF">FIV46_15720</name>
</gene>
<keyword evidence="8" id="KW-1185">Reference proteome</keyword>
<sequence>MTFWRLFFVLAALNGFLAVMLGAAGSHILAPKMIPGGPDFFSLASQYHIWHSLALLSLSLFSLKQSACKDMIPRLSALFFLIGIALFSGNLYARAFNDPYSLSFLIPIGGTFLMAGWLLLALSVICIGGNNNSK</sequence>
<evidence type="ECO:0000256" key="4">
    <source>
        <dbReference type="ARBA" id="ARBA00022989"/>
    </source>
</evidence>
<dbReference type="AlphaFoldDB" id="A0A501PBU4"/>
<proteinExistence type="inferred from homology"/>
<evidence type="ECO:0000256" key="2">
    <source>
        <dbReference type="ARBA" id="ARBA00009694"/>
    </source>
</evidence>
<evidence type="ECO:0000256" key="3">
    <source>
        <dbReference type="ARBA" id="ARBA00022692"/>
    </source>
</evidence>
<keyword evidence="3 6" id="KW-0812">Transmembrane</keyword>
<accession>A0A501PBU4</accession>
<comment type="subcellular location">
    <subcellularLocation>
        <location evidence="1">Membrane</location>
        <topology evidence="1">Multi-pass membrane protein</topology>
    </subcellularLocation>
</comment>
<feature type="transmembrane region" description="Helical" evidence="6">
    <location>
        <begin position="47"/>
        <end position="63"/>
    </location>
</feature>
<evidence type="ECO:0000256" key="1">
    <source>
        <dbReference type="ARBA" id="ARBA00004141"/>
    </source>
</evidence>
<comment type="caution">
    <text evidence="7">The sequence shown here is derived from an EMBL/GenBank/DDBJ whole genome shotgun (WGS) entry which is preliminary data.</text>
</comment>
<evidence type="ECO:0000256" key="6">
    <source>
        <dbReference type="SAM" id="Phobius"/>
    </source>
</evidence>
<dbReference type="Proteomes" id="UP000319148">
    <property type="component" value="Unassembled WGS sequence"/>
</dbReference>
<feature type="transmembrane region" description="Helical" evidence="6">
    <location>
        <begin position="105"/>
        <end position="128"/>
    </location>
</feature>
<reference evidence="8" key="1">
    <citation type="submission" date="2019-06" db="EMBL/GenBank/DDBJ databases">
        <title>The complete genome of Emcibacter congregatus ZYLT.</title>
        <authorList>
            <person name="Zhao Z."/>
        </authorList>
    </citation>
    <scope>NUCLEOTIDE SEQUENCE [LARGE SCALE GENOMIC DNA]</scope>
    <source>
        <strain evidence="8">MCCC 1A06723</strain>
    </source>
</reference>